<dbReference type="AlphaFoldDB" id="Q655T4"/>
<evidence type="ECO:0000313" key="4">
    <source>
        <dbReference type="Proteomes" id="UP000000763"/>
    </source>
</evidence>
<feature type="compositionally biased region" description="Polar residues" evidence="1">
    <location>
        <begin position="115"/>
        <end position="125"/>
    </location>
</feature>
<evidence type="ECO:0000313" key="2">
    <source>
        <dbReference type="EMBL" id="BAD45418.1"/>
    </source>
</evidence>
<reference evidence="2" key="1">
    <citation type="submission" date="2001-05" db="EMBL/GenBank/DDBJ databases">
        <title>Oryza sativa nipponbare(GA3) genomic DNA, chromosome 6, PAC clone:P0637D03.</title>
        <authorList>
            <person name="Sasaki T."/>
            <person name="Matsumoto T."/>
            <person name="Yamamoto K."/>
        </authorList>
    </citation>
    <scope>NUCLEOTIDE SEQUENCE</scope>
</reference>
<feature type="region of interest" description="Disordered" evidence="1">
    <location>
        <begin position="1"/>
        <end position="125"/>
    </location>
</feature>
<reference evidence="4" key="4">
    <citation type="journal article" date="2008" name="Nucleic Acids Res.">
        <title>The rice annotation project database (RAP-DB): 2008 update.</title>
        <authorList>
            <consortium name="The rice annotation project (RAP)"/>
        </authorList>
    </citation>
    <scope>GENOME REANNOTATION</scope>
    <source>
        <strain evidence="4">cv. Nipponbare</strain>
    </source>
</reference>
<gene>
    <name evidence="2" type="ORF">P0637D03.46</name>
    <name evidence="3" type="ORF">P0686E06.9</name>
</gene>
<dbReference type="EMBL" id="AP003633">
    <property type="protein sequence ID" value="BAD45418.1"/>
    <property type="molecule type" value="Genomic_DNA"/>
</dbReference>
<reference evidence="4" key="3">
    <citation type="journal article" date="2005" name="Nature">
        <title>The map-based sequence of the rice genome.</title>
        <authorList>
            <consortium name="International rice genome sequencing project (IRGSP)"/>
            <person name="Matsumoto T."/>
            <person name="Wu J."/>
            <person name="Kanamori H."/>
            <person name="Katayose Y."/>
            <person name="Fujisawa M."/>
            <person name="Namiki N."/>
            <person name="Mizuno H."/>
            <person name="Yamamoto K."/>
            <person name="Antonio B.A."/>
            <person name="Baba T."/>
            <person name="Sakata K."/>
            <person name="Nagamura Y."/>
            <person name="Aoki H."/>
            <person name="Arikawa K."/>
            <person name="Arita K."/>
            <person name="Bito T."/>
            <person name="Chiden Y."/>
            <person name="Fujitsuka N."/>
            <person name="Fukunaka R."/>
            <person name="Hamada M."/>
            <person name="Harada C."/>
            <person name="Hayashi A."/>
            <person name="Hijishita S."/>
            <person name="Honda M."/>
            <person name="Hosokawa S."/>
            <person name="Ichikawa Y."/>
            <person name="Idonuma A."/>
            <person name="Iijima M."/>
            <person name="Ikeda M."/>
            <person name="Ikeno M."/>
            <person name="Ito K."/>
            <person name="Ito S."/>
            <person name="Ito T."/>
            <person name="Ito Y."/>
            <person name="Ito Y."/>
            <person name="Iwabuchi A."/>
            <person name="Kamiya K."/>
            <person name="Karasawa W."/>
            <person name="Kurita K."/>
            <person name="Katagiri S."/>
            <person name="Kikuta A."/>
            <person name="Kobayashi H."/>
            <person name="Kobayashi N."/>
            <person name="Machita K."/>
            <person name="Maehara T."/>
            <person name="Masukawa M."/>
            <person name="Mizubayashi T."/>
            <person name="Mukai Y."/>
            <person name="Nagasaki H."/>
            <person name="Nagata Y."/>
            <person name="Naito S."/>
            <person name="Nakashima M."/>
            <person name="Nakama Y."/>
            <person name="Nakamichi Y."/>
            <person name="Nakamura M."/>
            <person name="Meguro A."/>
            <person name="Negishi M."/>
            <person name="Ohta I."/>
            <person name="Ohta T."/>
            <person name="Okamoto M."/>
            <person name="Ono N."/>
            <person name="Saji S."/>
            <person name="Sakaguchi M."/>
            <person name="Sakai K."/>
            <person name="Shibata M."/>
            <person name="Shimokawa T."/>
            <person name="Song J."/>
            <person name="Takazaki Y."/>
            <person name="Terasawa K."/>
            <person name="Tsugane M."/>
            <person name="Tsuji K."/>
            <person name="Ueda S."/>
            <person name="Waki K."/>
            <person name="Yamagata H."/>
            <person name="Yamamoto M."/>
            <person name="Yamamoto S."/>
            <person name="Yamane H."/>
            <person name="Yoshiki S."/>
            <person name="Yoshihara R."/>
            <person name="Yukawa K."/>
            <person name="Zhong H."/>
            <person name="Yano M."/>
            <person name="Yuan Q."/>
            <person name="Ouyang S."/>
            <person name="Liu J."/>
            <person name="Jones K.M."/>
            <person name="Gansberger K."/>
            <person name="Moffat K."/>
            <person name="Hill J."/>
            <person name="Bera J."/>
            <person name="Fadrosh D."/>
            <person name="Jin S."/>
            <person name="Johri S."/>
            <person name="Kim M."/>
            <person name="Overton L."/>
            <person name="Reardon M."/>
            <person name="Tsitrin T."/>
            <person name="Vuong H."/>
            <person name="Weaver B."/>
            <person name="Ciecko A."/>
            <person name="Tallon L."/>
            <person name="Jackson J."/>
            <person name="Pai G."/>
            <person name="Aken S.V."/>
            <person name="Utterback T."/>
            <person name="Reidmuller S."/>
            <person name="Feldblyum T."/>
            <person name="Hsiao J."/>
            <person name="Zismann V."/>
            <person name="Iobst S."/>
            <person name="de Vazeille A.R."/>
            <person name="Buell C.R."/>
            <person name="Ying K."/>
            <person name="Li Y."/>
            <person name="Lu T."/>
            <person name="Huang Y."/>
            <person name="Zhao Q."/>
            <person name="Feng Q."/>
            <person name="Zhang L."/>
            <person name="Zhu J."/>
            <person name="Weng Q."/>
            <person name="Mu J."/>
            <person name="Lu Y."/>
            <person name="Fan D."/>
            <person name="Liu Y."/>
            <person name="Guan J."/>
            <person name="Zhang Y."/>
            <person name="Yu S."/>
            <person name="Liu X."/>
            <person name="Zhang Y."/>
            <person name="Hong G."/>
            <person name="Han B."/>
            <person name="Choisne N."/>
            <person name="Demange N."/>
            <person name="Orjeda G."/>
            <person name="Samain S."/>
            <person name="Cattolico L."/>
            <person name="Pelletier E."/>
            <person name="Couloux A."/>
            <person name="Segurens B."/>
            <person name="Wincker P."/>
            <person name="D'Hont A."/>
            <person name="Scarpelli C."/>
            <person name="Weissenbach J."/>
            <person name="Salanoubat M."/>
            <person name="Quetier F."/>
            <person name="Yu Y."/>
            <person name="Kim H.R."/>
            <person name="Rambo T."/>
            <person name="Currie J."/>
            <person name="Collura K."/>
            <person name="Luo M."/>
            <person name="Yang T."/>
            <person name="Ammiraju J.S.S."/>
            <person name="Engler F."/>
            <person name="Soderlund C."/>
            <person name="Wing R.A."/>
            <person name="Palmer L.E."/>
            <person name="de la Bastide M."/>
            <person name="Spiegel L."/>
            <person name="Nascimento L."/>
            <person name="Zutavern T."/>
            <person name="O'Shaughnessy A."/>
            <person name="Dike S."/>
            <person name="Dedhia N."/>
            <person name="Preston R."/>
            <person name="Balija V."/>
            <person name="McCombie W.R."/>
            <person name="Chow T."/>
            <person name="Chen H."/>
            <person name="Chung M."/>
            <person name="Chen C."/>
            <person name="Shaw J."/>
            <person name="Wu H."/>
            <person name="Hsiao K."/>
            <person name="Chao Y."/>
            <person name="Chu M."/>
            <person name="Cheng C."/>
            <person name="Hour A."/>
            <person name="Lee P."/>
            <person name="Lin S."/>
            <person name="Lin Y."/>
            <person name="Liou J."/>
            <person name="Liu S."/>
            <person name="Hsing Y."/>
            <person name="Raghuvanshi S."/>
            <person name="Mohanty A."/>
            <person name="Bharti A.K."/>
            <person name="Gaur A."/>
            <person name="Gupta V."/>
            <person name="Kumar D."/>
            <person name="Ravi V."/>
            <person name="Vij S."/>
            <person name="Kapur A."/>
            <person name="Khurana P."/>
            <person name="Khurana P."/>
            <person name="Khurana J.P."/>
            <person name="Tyagi A.K."/>
            <person name="Gaikwad K."/>
            <person name="Singh A."/>
            <person name="Dalal V."/>
            <person name="Srivastava S."/>
            <person name="Dixit A."/>
            <person name="Pal A.K."/>
            <person name="Ghazi I.A."/>
            <person name="Yadav M."/>
            <person name="Pandit A."/>
            <person name="Bhargava A."/>
            <person name="Sureshbabu K."/>
            <person name="Batra K."/>
            <person name="Sharma T.R."/>
            <person name="Mohapatra T."/>
            <person name="Singh N.K."/>
            <person name="Messing J."/>
            <person name="Nelson A.B."/>
            <person name="Fuks G."/>
            <person name="Kavchok S."/>
            <person name="Keizer G."/>
            <person name="Linton E."/>
            <person name="Llaca V."/>
            <person name="Song R."/>
            <person name="Tanyolac B."/>
            <person name="Young S."/>
            <person name="Ho-Il K."/>
            <person name="Hahn J.H."/>
            <person name="Sangsakoo G."/>
            <person name="Vanavichit A."/>
            <person name="de Mattos Luiz.A.T."/>
            <person name="Zimmer P.D."/>
            <person name="Malone G."/>
            <person name="Dellagostin O."/>
            <person name="de Oliveira A.C."/>
            <person name="Bevan M."/>
            <person name="Bancroft I."/>
            <person name="Minx P."/>
            <person name="Cordum H."/>
            <person name="Wilson R."/>
            <person name="Cheng Z."/>
            <person name="Jin W."/>
            <person name="Jiang J."/>
            <person name="Leong S.A."/>
            <person name="Iwama H."/>
            <person name="Gojobori T."/>
            <person name="Itoh T."/>
            <person name="Niimura Y."/>
            <person name="Fujii Y."/>
            <person name="Habara T."/>
            <person name="Sakai H."/>
            <person name="Sato Y."/>
            <person name="Wilson G."/>
            <person name="Kumar K."/>
            <person name="McCouch S."/>
            <person name="Juretic N."/>
            <person name="Hoen D."/>
            <person name="Wright S."/>
            <person name="Bruskiewich R."/>
            <person name="Bureau T."/>
            <person name="Miyao A."/>
            <person name="Hirochika H."/>
            <person name="Nishikawa T."/>
            <person name="Kadowaki K."/>
            <person name="Sugiura M."/>
            <person name="Burr B."/>
            <person name="Sasaki T."/>
        </authorList>
    </citation>
    <scope>NUCLEOTIDE SEQUENCE [LARGE SCALE GENOMIC DNA]</scope>
    <source>
        <strain evidence="4">cv. Nipponbare</strain>
    </source>
</reference>
<organism evidence="3 4">
    <name type="scientific">Oryza sativa subsp. japonica</name>
    <name type="common">Rice</name>
    <dbReference type="NCBI Taxonomy" id="39947"/>
    <lineage>
        <taxon>Eukaryota</taxon>
        <taxon>Viridiplantae</taxon>
        <taxon>Streptophyta</taxon>
        <taxon>Embryophyta</taxon>
        <taxon>Tracheophyta</taxon>
        <taxon>Spermatophyta</taxon>
        <taxon>Magnoliopsida</taxon>
        <taxon>Liliopsida</taxon>
        <taxon>Poales</taxon>
        <taxon>Poaceae</taxon>
        <taxon>BOP clade</taxon>
        <taxon>Oryzoideae</taxon>
        <taxon>Oryzeae</taxon>
        <taxon>Oryzinae</taxon>
        <taxon>Oryza</taxon>
        <taxon>Oryza sativa</taxon>
    </lineage>
</organism>
<sequence length="125" mass="12193">MDPCGPYMAAAGRGEAGEEDGAATAVGGGDNGSPAELHGVGVPRPCAGVDGEARASRVAGRRGRQRGEAGEEEDGAATGGRRSTELEPIHGGSGGGRRARWRQASAVTTAAGAPSQPNSGGRASG</sequence>
<evidence type="ECO:0000256" key="1">
    <source>
        <dbReference type="SAM" id="MobiDB-lite"/>
    </source>
</evidence>
<dbReference type="Proteomes" id="UP000000763">
    <property type="component" value="Chromosome 6"/>
</dbReference>
<name>Q655T4_ORYSJ</name>
<reference evidence="3" key="2">
    <citation type="submission" date="2001-05" db="EMBL/GenBank/DDBJ databases">
        <title>Oryza sativa nipponbare(GA3) genomic DNA, chromosome 6, PAC clone:P0686E06.</title>
        <authorList>
            <person name="Sasaki T."/>
            <person name="Matsumoto T."/>
            <person name="Yamamoto K."/>
        </authorList>
    </citation>
    <scope>NUCLEOTIDE SEQUENCE</scope>
</reference>
<evidence type="ECO:0000313" key="3">
    <source>
        <dbReference type="EMBL" id="BAD45433.1"/>
    </source>
</evidence>
<protein>
    <submittedName>
        <fullName evidence="3">Uncharacterized protein</fullName>
    </submittedName>
</protein>
<dbReference type="EMBL" id="AP003635">
    <property type="protein sequence ID" value="BAD45433.1"/>
    <property type="molecule type" value="Genomic_DNA"/>
</dbReference>
<proteinExistence type="predicted"/>
<accession>Q655T4</accession>